<feature type="transmembrane region" description="Helical" evidence="1">
    <location>
        <begin position="17"/>
        <end position="37"/>
    </location>
</feature>
<dbReference type="Proteomes" id="UP001059380">
    <property type="component" value="Chromosome"/>
</dbReference>
<dbReference type="GO" id="GO:0004180">
    <property type="term" value="F:carboxypeptidase activity"/>
    <property type="evidence" value="ECO:0007669"/>
    <property type="project" value="UniProtKB-KW"/>
</dbReference>
<name>A0A9J7BKV0_9BACT</name>
<dbReference type="Gene3D" id="2.60.40.10">
    <property type="entry name" value="Immunoglobulins"/>
    <property type="match status" value="1"/>
</dbReference>
<sequence length="161" mass="17559">MTFAASESIGISRQRGFWLRCFLGAAMCVAACVVSYAQVEVDKPEHIAKAEGLVVNTQGKPLAHAEVTLNQDGKPVYTTHTDDRGAFRFDHADGQFTFRVARTSKYAPAAKDVVVDFQIASSIARKRLYVIVGPGACEDACSSVFTSEGEFKKAIKKKNKH</sequence>
<dbReference type="KEGG" id="orp:MOP44_21150"/>
<protein>
    <submittedName>
        <fullName evidence="2">Carboxypeptidase-like regulatory domain-containing protein</fullName>
    </submittedName>
</protein>
<dbReference type="RefSeq" id="WP_260792398.1">
    <property type="nucleotide sequence ID" value="NZ_CP093313.1"/>
</dbReference>
<dbReference type="InterPro" id="IPR013783">
    <property type="entry name" value="Ig-like_fold"/>
</dbReference>
<organism evidence="2 3">
    <name type="scientific">Occallatibacter riparius</name>
    <dbReference type="NCBI Taxonomy" id="1002689"/>
    <lineage>
        <taxon>Bacteria</taxon>
        <taxon>Pseudomonadati</taxon>
        <taxon>Acidobacteriota</taxon>
        <taxon>Terriglobia</taxon>
        <taxon>Terriglobales</taxon>
        <taxon>Acidobacteriaceae</taxon>
        <taxon>Occallatibacter</taxon>
    </lineage>
</organism>
<reference evidence="2" key="1">
    <citation type="submission" date="2021-04" db="EMBL/GenBank/DDBJ databases">
        <title>Phylogenetic analysis of Acidobacteriaceae.</title>
        <authorList>
            <person name="Qiu L."/>
            <person name="Zhang Q."/>
        </authorList>
    </citation>
    <scope>NUCLEOTIDE SEQUENCE</scope>
    <source>
        <strain evidence="2">DSM 25168</strain>
    </source>
</reference>
<evidence type="ECO:0000313" key="3">
    <source>
        <dbReference type="Proteomes" id="UP001059380"/>
    </source>
</evidence>
<keyword evidence="1" id="KW-0472">Membrane</keyword>
<dbReference type="Pfam" id="PF13620">
    <property type="entry name" value="CarboxypepD_reg"/>
    <property type="match status" value="1"/>
</dbReference>
<evidence type="ECO:0000256" key="1">
    <source>
        <dbReference type="SAM" id="Phobius"/>
    </source>
</evidence>
<keyword evidence="2" id="KW-0378">Hydrolase</keyword>
<proteinExistence type="predicted"/>
<keyword evidence="2" id="KW-0645">Protease</keyword>
<keyword evidence="2" id="KW-0121">Carboxypeptidase</keyword>
<keyword evidence="1" id="KW-0812">Transmembrane</keyword>
<evidence type="ECO:0000313" key="2">
    <source>
        <dbReference type="EMBL" id="UWZ83065.1"/>
    </source>
</evidence>
<keyword evidence="3" id="KW-1185">Reference proteome</keyword>
<dbReference type="SUPFAM" id="SSF49478">
    <property type="entry name" value="Cna protein B-type domain"/>
    <property type="match status" value="1"/>
</dbReference>
<dbReference type="AlphaFoldDB" id="A0A9J7BKV0"/>
<accession>A0A9J7BKV0</accession>
<gene>
    <name evidence="2" type="ORF">MOP44_21150</name>
</gene>
<dbReference type="EMBL" id="CP093313">
    <property type="protein sequence ID" value="UWZ83065.1"/>
    <property type="molecule type" value="Genomic_DNA"/>
</dbReference>
<keyword evidence="1" id="KW-1133">Transmembrane helix</keyword>